<dbReference type="InterPro" id="IPR008271">
    <property type="entry name" value="Ser/Thr_kinase_AS"/>
</dbReference>
<dbReference type="PROSITE" id="PS00108">
    <property type="entry name" value="PROTEIN_KINASE_ST"/>
    <property type="match status" value="1"/>
</dbReference>
<dbReference type="GO" id="GO:0005524">
    <property type="term" value="F:ATP binding"/>
    <property type="evidence" value="ECO:0007669"/>
    <property type="project" value="InterPro"/>
</dbReference>
<dbReference type="EMBL" id="JAJHVV010000012">
    <property type="protein sequence ID" value="MCK6265148.1"/>
    <property type="molecule type" value="Genomic_DNA"/>
</dbReference>
<dbReference type="RefSeq" id="WP_248010226.1">
    <property type="nucleotide sequence ID" value="NZ_JAJHVV010000012.1"/>
</dbReference>
<keyword evidence="3" id="KW-1185">Reference proteome</keyword>
<dbReference type="Gene3D" id="1.10.510.10">
    <property type="entry name" value="Transferase(Phosphotransferase) domain 1"/>
    <property type="match status" value="1"/>
</dbReference>
<dbReference type="PROSITE" id="PS50011">
    <property type="entry name" value="PROTEIN_KINASE_DOM"/>
    <property type="match status" value="1"/>
</dbReference>
<dbReference type="Proteomes" id="UP001139559">
    <property type="component" value="Unassembled WGS sequence"/>
</dbReference>
<feature type="domain" description="Protein kinase" evidence="1">
    <location>
        <begin position="1"/>
        <end position="237"/>
    </location>
</feature>
<dbReference type="InterPro" id="IPR011009">
    <property type="entry name" value="Kinase-like_dom_sf"/>
</dbReference>
<evidence type="ECO:0000313" key="3">
    <source>
        <dbReference type="Proteomes" id="UP001139559"/>
    </source>
</evidence>
<organism evidence="2 3">
    <name type="scientific">Vibrio amylolyticus</name>
    <dbReference type="NCBI Taxonomy" id="2847292"/>
    <lineage>
        <taxon>Bacteria</taxon>
        <taxon>Pseudomonadati</taxon>
        <taxon>Pseudomonadota</taxon>
        <taxon>Gammaproteobacteria</taxon>
        <taxon>Vibrionales</taxon>
        <taxon>Vibrionaceae</taxon>
        <taxon>Vibrio</taxon>
    </lineage>
</organism>
<sequence>MASLVNERYRKTAERLISSGYRFKRAYREHVYLASSLEHGDVIIKFGASLPSRYGLKQSAEFLTRVASDFWSPVIEYGSDKQIDWLILPYICGQTVSEYIINVGHDLRGNLVANKWLESLELAISTLHKFGFVHGDIKPSNILITSSQKVLLLDFSTITPIGTEMHSLPFQFLSQRYAKTNESLATPNIGQVSSIDNDWYSIAQTLLVLSEALQRSHPPQGIPSFLVPSRYQVMITN</sequence>
<reference evidence="2" key="1">
    <citation type="submission" date="2021-11" db="EMBL/GenBank/DDBJ databases">
        <title>Vibrio ZSDE26 sp. nov. and Vibrio ZSDZ34 sp. nov., isolated from coastal seawater in Qingdao.</title>
        <authorList>
            <person name="Zhang P."/>
        </authorList>
    </citation>
    <scope>NUCLEOTIDE SEQUENCE</scope>
    <source>
        <strain evidence="2">ZSDE26</strain>
    </source>
</reference>
<dbReference type="AlphaFoldDB" id="A0A9X2BMN9"/>
<evidence type="ECO:0000313" key="2">
    <source>
        <dbReference type="EMBL" id="MCK6265148.1"/>
    </source>
</evidence>
<dbReference type="Pfam" id="PF00069">
    <property type="entry name" value="Pkinase"/>
    <property type="match status" value="1"/>
</dbReference>
<accession>A0A9X2BMN9</accession>
<dbReference type="GO" id="GO:0004672">
    <property type="term" value="F:protein kinase activity"/>
    <property type="evidence" value="ECO:0007669"/>
    <property type="project" value="InterPro"/>
</dbReference>
<proteinExistence type="predicted"/>
<comment type="caution">
    <text evidence="2">The sequence shown here is derived from an EMBL/GenBank/DDBJ whole genome shotgun (WGS) entry which is preliminary data.</text>
</comment>
<gene>
    <name evidence="2" type="ORF">KP803_17875</name>
</gene>
<dbReference type="SUPFAM" id="SSF56112">
    <property type="entry name" value="Protein kinase-like (PK-like)"/>
    <property type="match status" value="1"/>
</dbReference>
<dbReference type="InterPro" id="IPR000719">
    <property type="entry name" value="Prot_kinase_dom"/>
</dbReference>
<name>A0A9X2BMN9_9VIBR</name>
<protein>
    <submittedName>
        <fullName evidence="2">AarF/UbiB family protein</fullName>
    </submittedName>
</protein>
<evidence type="ECO:0000259" key="1">
    <source>
        <dbReference type="PROSITE" id="PS50011"/>
    </source>
</evidence>